<proteinExistence type="predicted"/>
<dbReference type="InterPro" id="IPR002104">
    <property type="entry name" value="Integrase_catalytic"/>
</dbReference>
<reference evidence="3 4" key="1">
    <citation type="journal article" date="2019" name="Int. J. Syst. Evol. Microbiol.">
        <title>The Global Catalogue of Microorganisms (GCM) 10K type strain sequencing project: providing services to taxonomists for standard genome sequencing and annotation.</title>
        <authorList>
            <consortium name="The Broad Institute Genomics Platform"/>
            <consortium name="The Broad Institute Genome Sequencing Center for Infectious Disease"/>
            <person name="Wu L."/>
            <person name="Ma J."/>
        </authorList>
    </citation>
    <scope>NUCLEOTIDE SEQUENCE [LARGE SCALE GENOMIC DNA]</scope>
    <source>
        <strain evidence="3 4">JCM 16114</strain>
    </source>
</reference>
<dbReference type="SUPFAM" id="SSF56349">
    <property type="entry name" value="DNA breaking-rejoining enzymes"/>
    <property type="match status" value="1"/>
</dbReference>
<dbReference type="EMBL" id="BAAAQX010000059">
    <property type="protein sequence ID" value="GAA2216011.1"/>
    <property type="molecule type" value="Genomic_DNA"/>
</dbReference>
<dbReference type="RefSeq" id="WP_344495211.1">
    <property type="nucleotide sequence ID" value="NZ_BAAAQX010000059.1"/>
</dbReference>
<evidence type="ECO:0000313" key="3">
    <source>
        <dbReference type="EMBL" id="GAA2216011.1"/>
    </source>
</evidence>
<keyword evidence="1" id="KW-0233">DNA recombination</keyword>
<accession>A0ABN3D2H4</accession>
<name>A0ABN3D2H4_9ACTN</name>
<evidence type="ECO:0000259" key="2">
    <source>
        <dbReference type="PROSITE" id="PS51898"/>
    </source>
</evidence>
<gene>
    <name evidence="3" type="ORF">GCM10009850_114800</name>
</gene>
<evidence type="ECO:0000313" key="4">
    <source>
        <dbReference type="Proteomes" id="UP001499843"/>
    </source>
</evidence>
<dbReference type="Pfam" id="PF00589">
    <property type="entry name" value="Phage_integrase"/>
    <property type="match status" value="1"/>
</dbReference>
<keyword evidence="4" id="KW-1185">Reference proteome</keyword>
<organism evidence="3 4">
    <name type="scientific">Nonomuraea monospora</name>
    <dbReference type="NCBI Taxonomy" id="568818"/>
    <lineage>
        <taxon>Bacteria</taxon>
        <taxon>Bacillati</taxon>
        <taxon>Actinomycetota</taxon>
        <taxon>Actinomycetes</taxon>
        <taxon>Streptosporangiales</taxon>
        <taxon>Streptosporangiaceae</taxon>
        <taxon>Nonomuraea</taxon>
    </lineage>
</organism>
<sequence length="127" mass="13654">MLPRHRERQQELSAAAGSRWRDSGYVFTTATGAPLRPDYLTGRFRRLVAASGQPPVRLHDLRHGAATLALAARTDLKVVQAMLGHASIVLTADTYISVLPEVAHHAARETARLVLAAASALGRPLGD</sequence>
<feature type="domain" description="Tyr recombinase" evidence="2">
    <location>
        <begin position="1"/>
        <end position="108"/>
    </location>
</feature>
<evidence type="ECO:0000256" key="1">
    <source>
        <dbReference type="ARBA" id="ARBA00023172"/>
    </source>
</evidence>
<dbReference type="PROSITE" id="PS51898">
    <property type="entry name" value="TYR_RECOMBINASE"/>
    <property type="match status" value="1"/>
</dbReference>
<protein>
    <recommendedName>
        <fullName evidence="2">Tyr recombinase domain-containing protein</fullName>
    </recommendedName>
</protein>
<dbReference type="InterPro" id="IPR011010">
    <property type="entry name" value="DNA_brk_join_enz"/>
</dbReference>
<dbReference type="Gene3D" id="1.10.443.10">
    <property type="entry name" value="Intergrase catalytic core"/>
    <property type="match status" value="1"/>
</dbReference>
<dbReference type="InterPro" id="IPR013762">
    <property type="entry name" value="Integrase-like_cat_sf"/>
</dbReference>
<comment type="caution">
    <text evidence="3">The sequence shown here is derived from an EMBL/GenBank/DDBJ whole genome shotgun (WGS) entry which is preliminary data.</text>
</comment>
<dbReference type="Proteomes" id="UP001499843">
    <property type="component" value="Unassembled WGS sequence"/>
</dbReference>